<protein>
    <submittedName>
        <fullName evidence="1">Uncharacterized protein</fullName>
    </submittedName>
</protein>
<gene>
    <name evidence="1" type="ORF">V1517DRAFT_307730</name>
</gene>
<sequence>MAPYSLPAQFDVSGAGLNGASVLRFVVCVFRFAVYASAFHLLVALCLNASTSSCVGTVVNYEQCFLWQCRKTAWPRWLKPQRDSPINARKALVVVSASYIPPIRSLTRPPFHSCMVLMTDNSLPDYKALWQQAVEAQRQESELRRQAEEAQRQESELRRQAEEAQRQAEEAQRQAEEAQRQAEEAQKQAEIATRHTTFQEFIRACHNLLSQPVTVGDKASSTKGKLTKAIGRFCPNRLRNWADCLDSQQQLYNSVRKLLHASEEDAPRLFSSIHSLEDLGRKHCSQPLRSEKDSENYERLAVETSVREVIAELCKIPDAREEFKLGDGVQFDNHANALNDAESDKPDKGQSSVPRRVPDIFFYRAKANTNTLFTTGEYKPPHKLSVDILRAGLRPMDFYEKVVRVEKIPTKPDENWTYHAEQLTGSALVQQYHVMICKGLEYFLYFQWFGLGPAPEVGLADDESLKQPTTAVARVLCLCLMSLRSRRRDQRWRKRAMRQLHIWKSDFDNTWAQIPADQRHQTPPSSESQVSEYLPASVPESQQPEGHRPVTRSQNTCRPHETMHRSQSMESSDSDSNQASSGRKRPLNLITSPPPSHRRSRSQSDPNGRRQHHTAMFCTQRCLLGLQQGGMLDSRCPNVELHRQGRDSDRHLICRERLVQLLKQQLDEDLDHNCTPFGACGAYGAPFKITCVPYGYTVVGKGTTSGLWNEVSREVDVYRILQRAQGSAVPVFLGAIDLEQIYFHDAGDIQHMLLMAWGGKDTSELEHSQALLHEINRSKREIRALGVEHGDFRWNNVLWNEELGQALVIDFHRAKLAPRLKDKRKSLKQSLCETQLSEAKRFRAA</sequence>
<dbReference type="Proteomes" id="UP001489719">
    <property type="component" value="Unassembled WGS sequence"/>
</dbReference>
<reference evidence="2" key="1">
    <citation type="journal article" date="2024" name="Front. Bioeng. Biotechnol.">
        <title>Genome-scale model development and genomic sequencing of the oleaginous clade Lipomyces.</title>
        <authorList>
            <person name="Czajka J.J."/>
            <person name="Han Y."/>
            <person name="Kim J."/>
            <person name="Mondo S.J."/>
            <person name="Hofstad B.A."/>
            <person name="Robles A."/>
            <person name="Haridas S."/>
            <person name="Riley R."/>
            <person name="LaButti K."/>
            <person name="Pangilinan J."/>
            <person name="Andreopoulos W."/>
            <person name="Lipzen A."/>
            <person name="Yan J."/>
            <person name="Wang M."/>
            <person name="Ng V."/>
            <person name="Grigoriev I.V."/>
            <person name="Spatafora J.W."/>
            <person name="Magnuson J.K."/>
            <person name="Baker S.E."/>
            <person name="Pomraning K.R."/>
        </authorList>
    </citation>
    <scope>NUCLEOTIDE SEQUENCE [LARGE SCALE GENOMIC DNA]</scope>
    <source>
        <strain evidence="2">CBS 10300</strain>
    </source>
</reference>
<dbReference type="EMBL" id="MU970071">
    <property type="protein sequence ID" value="KAK9322792.1"/>
    <property type="molecule type" value="Genomic_DNA"/>
</dbReference>
<organism evidence="1 2">
    <name type="scientific">Lipomyces orientalis</name>
    <dbReference type="NCBI Taxonomy" id="1233043"/>
    <lineage>
        <taxon>Eukaryota</taxon>
        <taxon>Fungi</taxon>
        <taxon>Dikarya</taxon>
        <taxon>Ascomycota</taxon>
        <taxon>Saccharomycotina</taxon>
        <taxon>Lipomycetes</taxon>
        <taxon>Lipomycetales</taxon>
        <taxon>Lipomycetaceae</taxon>
        <taxon>Lipomyces</taxon>
    </lineage>
</organism>
<accession>A0ACC3TQ63</accession>
<comment type="caution">
    <text evidence="1">The sequence shown here is derived from an EMBL/GenBank/DDBJ whole genome shotgun (WGS) entry which is preliminary data.</text>
</comment>
<evidence type="ECO:0000313" key="1">
    <source>
        <dbReference type="EMBL" id="KAK9322792.1"/>
    </source>
</evidence>
<evidence type="ECO:0000313" key="2">
    <source>
        <dbReference type="Proteomes" id="UP001489719"/>
    </source>
</evidence>
<proteinExistence type="predicted"/>
<keyword evidence="2" id="KW-1185">Reference proteome</keyword>
<name>A0ACC3TQ63_9ASCO</name>